<dbReference type="STRING" id="1891224.BBP83_08665"/>
<protein>
    <submittedName>
        <fullName evidence="2">Uncharacterized protein</fullName>
    </submittedName>
</protein>
<evidence type="ECO:0000313" key="2">
    <source>
        <dbReference type="EMBL" id="ODA12627.1"/>
    </source>
</evidence>
<feature type="coiled-coil region" evidence="1">
    <location>
        <begin position="1"/>
        <end position="49"/>
    </location>
</feature>
<dbReference type="AlphaFoldDB" id="A0A1C3CV83"/>
<dbReference type="Proteomes" id="UP000186553">
    <property type="component" value="Unassembled WGS sequence"/>
</dbReference>
<dbReference type="EMBL" id="MBDL01000010">
    <property type="protein sequence ID" value="ODA12627.1"/>
    <property type="molecule type" value="Genomic_DNA"/>
</dbReference>
<evidence type="ECO:0000313" key="3">
    <source>
        <dbReference type="Proteomes" id="UP000186553"/>
    </source>
</evidence>
<keyword evidence="1" id="KW-0175">Coiled coil</keyword>
<proteinExistence type="predicted"/>
<organism evidence="2 3">
    <name type="scientific">Acinetobacter celticus</name>
    <dbReference type="NCBI Taxonomy" id="1891224"/>
    <lineage>
        <taxon>Bacteria</taxon>
        <taxon>Pseudomonadati</taxon>
        <taxon>Pseudomonadota</taxon>
        <taxon>Gammaproteobacteria</taxon>
        <taxon>Moraxellales</taxon>
        <taxon>Moraxellaceae</taxon>
        <taxon>Acinetobacter</taxon>
    </lineage>
</organism>
<reference evidence="2 3" key="1">
    <citation type="submission" date="2016-07" db="EMBL/GenBank/DDBJ databases">
        <title>Acinetobacter sp. ANC 4603.</title>
        <authorList>
            <person name="Radolfova-Krizova L."/>
            <person name="Nemec A."/>
        </authorList>
    </citation>
    <scope>NUCLEOTIDE SEQUENCE [LARGE SCALE GENOMIC DNA]</scope>
    <source>
        <strain evidence="2 3">ANC 4603</strain>
    </source>
</reference>
<keyword evidence="3" id="KW-1185">Reference proteome</keyword>
<name>A0A1C3CV83_9GAMM</name>
<evidence type="ECO:0000256" key="1">
    <source>
        <dbReference type="SAM" id="Coils"/>
    </source>
</evidence>
<dbReference type="RefSeq" id="WP_068887953.1">
    <property type="nucleotide sequence ID" value="NZ_CBCRUU010000012.1"/>
</dbReference>
<gene>
    <name evidence="2" type="ORF">BBP83_08665</name>
</gene>
<dbReference type="OrthoDB" id="6713206at2"/>
<comment type="caution">
    <text evidence="2">The sequence shown here is derived from an EMBL/GenBank/DDBJ whole genome shotgun (WGS) entry which is preliminary data.</text>
</comment>
<accession>A0A1C3CV83</accession>
<sequence>MSDLKEMNQRYIGKMQEQQDQIAELKTQLNNMERCYIGMKKERDALQERINSTLGVCNENRKFIGKFMIECETLALINEVEEALRGEHATE</sequence>